<sequence>MATQNEKLQNEILGSYLMSNSKSPRTAKSKQERFSGIIGNEREDEIPAENLSGSTNTDTGSYEQTIIRSPTAKPISLKDWLILSGLIHELDYSDTSALDSYASWSEEAPKEENLNKGPTRGSGTFPERTSKPEVLKNDVAKGNFLTNDDINLLNEAIREYVSSNMTSEPKTKNAQKYLKPLNELKAFLFTQNGVDTGSSSSSSGASFQDEIHQNNSSEIRSSSDIKNELIINQNAPFTGLQTPPTSKNKKSEFSTEQIHKNLESQSTGILSEIKAKKQSTLESNWQKKGQSIEKSKSSDLLPATESISENVVMDQIKSISSNHVTNEEAVQNEEQIGNLNVLKSENKLASSGVLQTKTDVISSDWEHPVLSHQALEPVEIPAQQFENEVEFENGGELRIGIGSQVSSEDELLDLSRLNSQRLSESTHALLELESMAEAQLVNISGSTMLNESADDETNSLASKQQSSQEQELINALQSHVSHVQQHSLSSISPEIDRTLNKENDVNAFPENDTYSHSAANQTLPKEESKPELSKTISGNNYYSQSSAEKQEERKSAKSYSELVENLTSDGKSGAYAGYDIAVLNDLRLPELLDALRTGGAYSVNNKDSVKGQLASSATAKSDIPSSSSSKIAPSASVLNPLKEHISKIQKNDADKRNQQLIEAPSSPELMQLNSPDRQIAENSESKYEAQLMSTLLGLGAEEAPQHATMMSTSVNIQRVEDEYGHPLSSQTDGGVQNRVEGPQPVEQNTLSSYNILETNFEQTMKTSSEAKNSVSRKLPNSPSQETMSENFKNRNLEETRSNKSPSVAVKSDDFAISISEKYENPATESFKISTTQKSNLNQAGTDFVGSSNSKQNVLESGEFNPDDIIAGDISTYTVNLGRIDSSYAKQQIASVNRQFVIGINPLGEDFGSSVSSNDLDKSSIENSAVSETGGNSQNAASHASSSVDDLPQPSVADKLSSISPSFTAADAESTSAKSQSDKLTSTNWQTVSETNRDTVVGDPQASATVIRADKEEAYNYQGSTSTSITDSERSQNSQVNKGENPVKLIQMNENWMESSNPQITYQAASNAPPMHITQNVESASEHLNEINYARDFENHEFNSPNQKAIIFKNKDSQFQKPDSAANSFIRSNDQEKTLGDEIKREETVIDEMRPSLSASSDTIISENYPQKPKPTPLVHNVNDGFKDAASGVKTPFQIFPDELVASNLPSSSFENNLNPEKEAQQKNPLSPSLPDKLAESFSRDVFGAQVAKGSQSSQVTSALFCQSLGICNKENGAQAEDIVKKPERQNGMRPWSGIDDCTPQCSVVGGKTICSYRNGLI</sequence>
<gene>
    <name evidence="2" type="ORF">GSOID_T00021732001</name>
</gene>
<feature type="compositionally biased region" description="Basic and acidic residues" evidence="1">
    <location>
        <begin position="791"/>
        <end position="801"/>
    </location>
</feature>
<feature type="compositionally biased region" description="Polar residues" evidence="1">
    <location>
        <begin position="1020"/>
        <end position="1041"/>
    </location>
</feature>
<feature type="region of interest" description="Disordered" evidence="1">
    <location>
        <begin position="616"/>
        <end position="635"/>
    </location>
</feature>
<feature type="compositionally biased region" description="Polar residues" evidence="1">
    <location>
        <begin position="924"/>
        <end position="938"/>
    </location>
</feature>
<feature type="compositionally biased region" description="Polar residues" evidence="1">
    <location>
        <begin position="458"/>
        <end position="471"/>
    </location>
</feature>
<feature type="compositionally biased region" description="Polar residues" evidence="1">
    <location>
        <begin position="51"/>
        <end position="61"/>
    </location>
</feature>
<feature type="region of interest" description="Disordered" evidence="1">
    <location>
        <begin position="505"/>
        <end position="553"/>
    </location>
</feature>
<feature type="compositionally biased region" description="Polar residues" evidence="1">
    <location>
        <begin position="843"/>
        <end position="858"/>
    </location>
</feature>
<feature type="region of interest" description="Disordered" evidence="1">
    <location>
        <begin position="15"/>
        <end position="61"/>
    </location>
</feature>
<feature type="compositionally biased region" description="Polar residues" evidence="1">
    <location>
        <begin position="534"/>
        <end position="547"/>
    </location>
</feature>
<feature type="region of interest" description="Disordered" evidence="1">
    <location>
        <begin position="843"/>
        <end position="863"/>
    </location>
</feature>
<feature type="compositionally biased region" description="Polar residues" evidence="1">
    <location>
        <begin position="17"/>
        <end position="26"/>
    </location>
</feature>
<protein>
    <submittedName>
        <fullName evidence="2">Uncharacterized protein</fullName>
    </submittedName>
</protein>
<feature type="region of interest" description="Disordered" evidence="1">
    <location>
        <begin position="104"/>
        <end position="134"/>
    </location>
</feature>
<feature type="region of interest" description="Disordered" evidence="1">
    <location>
        <begin position="1210"/>
        <end position="1235"/>
    </location>
</feature>
<evidence type="ECO:0000256" key="1">
    <source>
        <dbReference type="SAM" id="MobiDB-lite"/>
    </source>
</evidence>
<feature type="compositionally biased region" description="Polar residues" evidence="1">
    <location>
        <begin position="512"/>
        <end position="523"/>
    </location>
</feature>
<feature type="compositionally biased region" description="Polar residues" evidence="1">
    <location>
        <begin position="764"/>
        <end position="790"/>
    </location>
</feature>
<evidence type="ECO:0000313" key="2">
    <source>
        <dbReference type="EMBL" id="CBY33784.1"/>
    </source>
</evidence>
<feature type="region of interest" description="Disordered" evidence="1">
    <location>
        <begin position="450"/>
        <end position="472"/>
    </location>
</feature>
<accession>E4YE34</accession>
<reference evidence="2" key="1">
    <citation type="journal article" date="2010" name="Science">
        <title>Plasticity of animal genome architecture unmasked by rapid evolution of a pelagic tunicate.</title>
        <authorList>
            <person name="Denoeud F."/>
            <person name="Henriet S."/>
            <person name="Mungpakdee S."/>
            <person name="Aury J.M."/>
            <person name="Da Silva C."/>
            <person name="Brinkmann H."/>
            <person name="Mikhaleva J."/>
            <person name="Olsen L.C."/>
            <person name="Jubin C."/>
            <person name="Canestro C."/>
            <person name="Bouquet J.M."/>
            <person name="Danks G."/>
            <person name="Poulain J."/>
            <person name="Campsteijn C."/>
            <person name="Adamski M."/>
            <person name="Cross I."/>
            <person name="Yadetie F."/>
            <person name="Muffato M."/>
            <person name="Louis A."/>
            <person name="Butcher S."/>
            <person name="Tsagkogeorga G."/>
            <person name="Konrad A."/>
            <person name="Singh S."/>
            <person name="Jensen M.F."/>
            <person name="Cong E.H."/>
            <person name="Eikeseth-Otteraa H."/>
            <person name="Noel B."/>
            <person name="Anthouard V."/>
            <person name="Porcel B.M."/>
            <person name="Kachouri-Lafond R."/>
            <person name="Nishino A."/>
            <person name="Ugolini M."/>
            <person name="Chourrout P."/>
            <person name="Nishida H."/>
            <person name="Aasland R."/>
            <person name="Huzurbazar S."/>
            <person name="Westhof E."/>
            <person name="Delsuc F."/>
            <person name="Lehrach H."/>
            <person name="Reinhardt R."/>
            <person name="Weissenbach J."/>
            <person name="Roy S.W."/>
            <person name="Artiguenave F."/>
            <person name="Postlethwait J.H."/>
            <person name="Manak J.R."/>
            <person name="Thompson E.M."/>
            <person name="Jaillon O."/>
            <person name="Du Pasquier L."/>
            <person name="Boudinot P."/>
            <person name="Liberles D.A."/>
            <person name="Volff J.N."/>
            <person name="Philippe H."/>
            <person name="Lenhard B."/>
            <person name="Roest Crollius H."/>
            <person name="Wincker P."/>
            <person name="Chourrout D."/>
        </authorList>
    </citation>
    <scope>NUCLEOTIDE SEQUENCE [LARGE SCALE GENOMIC DNA]</scope>
</reference>
<feature type="region of interest" description="Disordered" evidence="1">
    <location>
        <begin position="911"/>
        <end position="1043"/>
    </location>
</feature>
<organism evidence="2">
    <name type="scientific">Oikopleura dioica</name>
    <name type="common">Tunicate</name>
    <dbReference type="NCBI Taxonomy" id="34765"/>
    <lineage>
        <taxon>Eukaryota</taxon>
        <taxon>Metazoa</taxon>
        <taxon>Chordata</taxon>
        <taxon>Tunicata</taxon>
        <taxon>Appendicularia</taxon>
        <taxon>Copelata</taxon>
        <taxon>Oikopleuridae</taxon>
        <taxon>Oikopleura</taxon>
    </lineage>
</organism>
<feature type="region of interest" description="Disordered" evidence="1">
    <location>
        <begin position="764"/>
        <end position="808"/>
    </location>
</feature>
<dbReference type="EMBL" id="FN654447">
    <property type="protein sequence ID" value="CBY33784.1"/>
    <property type="molecule type" value="Genomic_DNA"/>
</dbReference>
<feature type="compositionally biased region" description="Polar residues" evidence="1">
    <location>
        <begin position="960"/>
        <end position="993"/>
    </location>
</feature>
<feature type="region of interest" description="Disordered" evidence="1">
    <location>
        <begin position="724"/>
        <end position="750"/>
    </location>
</feature>
<feature type="compositionally biased region" description="Polar residues" evidence="1">
    <location>
        <begin position="228"/>
        <end position="246"/>
    </location>
</feature>
<feature type="region of interest" description="Disordered" evidence="1">
    <location>
        <begin position="198"/>
        <end position="255"/>
    </location>
</feature>
<proteinExistence type="predicted"/>
<dbReference type="Proteomes" id="UP000011014">
    <property type="component" value="Unassembled WGS sequence"/>
</dbReference>
<name>E4YE34_OIKDI</name>